<dbReference type="GO" id="GO:0006396">
    <property type="term" value="P:RNA processing"/>
    <property type="evidence" value="ECO:0007669"/>
    <property type="project" value="InterPro"/>
</dbReference>
<feature type="binding site" evidence="10">
    <location>
        <begin position="655"/>
        <end position="658"/>
    </location>
    <ligand>
        <name>GMP</name>
        <dbReference type="ChEBI" id="CHEBI:58115"/>
    </ligand>
</feature>
<dbReference type="Pfam" id="PF01139">
    <property type="entry name" value="RtcB"/>
    <property type="match status" value="2"/>
</dbReference>
<keyword evidence="7 11" id="KW-0464">Manganese</keyword>
<keyword evidence="3 11" id="KW-0479">Metal-binding</keyword>
<evidence type="ECO:0000256" key="4">
    <source>
        <dbReference type="ARBA" id="ARBA00022741"/>
    </source>
</evidence>
<evidence type="ECO:0000313" key="13">
    <source>
        <dbReference type="Proteomes" id="UP000190951"/>
    </source>
</evidence>
<evidence type="ECO:0000256" key="6">
    <source>
        <dbReference type="ARBA" id="ARBA00023134"/>
    </source>
</evidence>
<evidence type="ECO:0000256" key="1">
    <source>
        <dbReference type="ARBA" id="ARBA00012726"/>
    </source>
</evidence>
<evidence type="ECO:0000256" key="9">
    <source>
        <dbReference type="PIRSR" id="PIRSR601233-1"/>
    </source>
</evidence>
<dbReference type="PANTHER" id="PTHR43749">
    <property type="entry name" value="RNA-SPLICING LIGASE RTCB"/>
    <property type="match status" value="1"/>
</dbReference>
<feature type="binding site" evidence="11">
    <location>
        <position position="490"/>
    </location>
    <ligand>
        <name>Mn(2+)</name>
        <dbReference type="ChEBI" id="CHEBI:29035"/>
        <label>1</label>
    </ligand>
</feature>
<dbReference type="KEGG" id="crw:CROST_012300"/>
<evidence type="ECO:0000256" key="10">
    <source>
        <dbReference type="PIRSR" id="PIRSR601233-2"/>
    </source>
</evidence>
<protein>
    <recommendedName>
        <fullName evidence="1">3'-phosphate/5'-hydroxy nucleic acid ligase</fullName>
        <ecNumber evidence="1">6.5.1.8</ecNumber>
    </recommendedName>
</protein>
<dbReference type="STRING" id="84029.CROST_07580"/>
<dbReference type="PANTHER" id="PTHR43749:SF2">
    <property type="entry name" value="RNA-SPLICING LIGASE RTCB"/>
    <property type="match status" value="1"/>
</dbReference>
<feature type="binding site" evidence="10">
    <location>
        <begin position="489"/>
        <end position="493"/>
    </location>
    <ligand>
        <name>GMP</name>
        <dbReference type="ChEBI" id="CHEBI:58115"/>
    </ligand>
</feature>
<feature type="binding site" evidence="11">
    <location>
        <position position="507"/>
    </location>
    <ligand>
        <name>Mn(2+)</name>
        <dbReference type="ChEBI" id="CHEBI:29035"/>
        <label>2</label>
    </ligand>
</feature>
<organism evidence="12 13">
    <name type="scientific">Clostridium felsineum</name>
    <dbReference type="NCBI Taxonomy" id="36839"/>
    <lineage>
        <taxon>Bacteria</taxon>
        <taxon>Bacillati</taxon>
        <taxon>Bacillota</taxon>
        <taxon>Clostridia</taxon>
        <taxon>Eubacteriales</taxon>
        <taxon>Clostridiaceae</taxon>
        <taxon>Clostridium</taxon>
    </lineage>
</organism>
<accession>A0A1S8LIG0</accession>
<dbReference type="InterPro" id="IPR052915">
    <property type="entry name" value="RtcB-like"/>
</dbReference>
<dbReference type="GO" id="GO:0005525">
    <property type="term" value="F:GTP binding"/>
    <property type="evidence" value="ECO:0007669"/>
    <property type="project" value="UniProtKB-KW"/>
</dbReference>
<gene>
    <name evidence="12" type="ORF">CROST_012300</name>
</gene>
<dbReference type="Proteomes" id="UP000190951">
    <property type="component" value="Chromosome"/>
</dbReference>
<feature type="binding site" evidence="11">
    <location>
        <position position="418"/>
    </location>
    <ligand>
        <name>Mn(2+)</name>
        <dbReference type="ChEBI" id="CHEBI:29035"/>
        <label>1</label>
    </ligand>
</feature>
<dbReference type="AlphaFoldDB" id="A0A1S8LIG0"/>
<dbReference type="GO" id="GO:0042245">
    <property type="term" value="P:RNA repair"/>
    <property type="evidence" value="ECO:0007669"/>
    <property type="project" value="UniProtKB-KW"/>
</dbReference>
<dbReference type="InterPro" id="IPR036025">
    <property type="entry name" value="RtcB-like_sf"/>
</dbReference>
<keyword evidence="13" id="KW-1185">Reference proteome</keyword>
<evidence type="ECO:0000256" key="5">
    <source>
        <dbReference type="ARBA" id="ARBA00022800"/>
    </source>
</evidence>
<dbReference type="SUPFAM" id="SSF103365">
    <property type="entry name" value="Hypothetical protein PH1602"/>
    <property type="match status" value="1"/>
</dbReference>
<dbReference type="EMBL" id="CP096983">
    <property type="protein sequence ID" value="URZ10520.1"/>
    <property type="molecule type" value="Genomic_DNA"/>
</dbReference>
<dbReference type="InterPro" id="IPR001233">
    <property type="entry name" value="RtcB"/>
</dbReference>
<dbReference type="GO" id="GO:0030145">
    <property type="term" value="F:manganese ion binding"/>
    <property type="evidence" value="ECO:0007669"/>
    <property type="project" value="TreeGrafter"/>
</dbReference>
<feature type="binding site" evidence="10">
    <location>
        <position position="662"/>
    </location>
    <ligand>
        <name>GMP</name>
        <dbReference type="ChEBI" id="CHEBI:58115"/>
    </ligand>
</feature>
<feature type="active site" description="GMP-histidine intermediate" evidence="9">
    <location>
        <position position="679"/>
    </location>
</feature>
<keyword evidence="4 10" id="KW-0547">Nucleotide-binding</keyword>
<dbReference type="Gene3D" id="3.90.1860.10">
    <property type="entry name" value="tRNA-splicing ligase RtcB"/>
    <property type="match status" value="1"/>
</dbReference>
<comment type="catalytic activity">
    <reaction evidence="8">
        <text>a 3'-end 3'-phospho-ribonucleotide-RNA + a 5'-end dephospho-ribonucleoside-RNA + GTP = a ribonucleotidyl-ribonucleotide-RNA + GMP + diphosphate</text>
        <dbReference type="Rhea" id="RHEA:68076"/>
        <dbReference type="Rhea" id="RHEA-COMP:10463"/>
        <dbReference type="Rhea" id="RHEA-COMP:13936"/>
        <dbReference type="Rhea" id="RHEA-COMP:17355"/>
        <dbReference type="ChEBI" id="CHEBI:33019"/>
        <dbReference type="ChEBI" id="CHEBI:37565"/>
        <dbReference type="ChEBI" id="CHEBI:58115"/>
        <dbReference type="ChEBI" id="CHEBI:83062"/>
        <dbReference type="ChEBI" id="CHEBI:138284"/>
        <dbReference type="ChEBI" id="CHEBI:173118"/>
        <dbReference type="EC" id="6.5.1.8"/>
    </reaction>
</comment>
<name>A0A1S8LIG0_9CLOT</name>
<evidence type="ECO:0000256" key="8">
    <source>
        <dbReference type="ARBA" id="ARBA00047746"/>
    </source>
</evidence>
<feature type="binding site" evidence="10">
    <location>
        <begin position="679"/>
        <end position="682"/>
    </location>
    <ligand>
        <name>GMP</name>
        <dbReference type="ChEBI" id="CHEBI:58115"/>
    </ligand>
</feature>
<evidence type="ECO:0000256" key="3">
    <source>
        <dbReference type="ARBA" id="ARBA00022723"/>
    </source>
</evidence>
<evidence type="ECO:0000256" key="11">
    <source>
        <dbReference type="PIRSR" id="PIRSR601233-3"/>
    </source>
</evidence>
<dbReference type="GO" id="GO:0006281">
    <property type="term" value="P:DNA repair"/>
    <property type="evidence" value="ECO:0007669"/>
    <property type="project" value="TreeGrafter"/>
</dbReference>
<reference evidence="12 13" key="1">
    <citation type="submission" date="2022-04" db="EMBL/GenBank/DDBJ databases">
        <title>Genome sequence of C. roseum typestrain.</title>
        <authorList>
            <person name="Poehlein A."/>
            <person name="Schoch T."/>
            <person name="Duerre P."/>
            <person name="Daniel R."/>
        </authorList>
    </citation>
    <scope>NUCLEOTIDE SEQUENCE [LARGE SCALE GENOMIC DNA]</scope>
    <source>
        <strain evidence="12 13">DSM 7320</strain>
    </source>
</reference>
<proteinExistence type="predicted"/>
<dbReference type="GO" id="GO:0170057">
    <property type="term" value="F:RNA ligase (GTP) activity"/>
    <property type="evidence" value="ECO:0007669"/>
    <property type="project" value="UniProtKB-EC"/>
</dbReference>
<evidence type="ECO:0000256" key="2">
    <source>
        <dbReference type="ARBA" id="ARBA00022598"/>
    </source>
</evidence>
<feature type="binding site" evidence="10">
    <location>
        <begin position="629"/>
        <end position="630"/>
    </location>
    <ligand>
        <name>GMP</name>
        <dbReference type="ChEBI" id="CHEBI:58115"/>
    </ligand>
</feature>
<evidence type="ECO:0000313" key="12">
    <source>
        <dbReference type="EMBL" id="URZ10520.1"/>
    </source>
</evidence>
<dbReference type="EC" id="6.5.1.8" evidence="1"/>
<sequence length="753" mass="87645">MELFDERKNRYMHIVFKVLNECKKGILKQDIIKIIDEEEFEEKVIGNDQRSFEGLLLNKYSASENFNLLKEKNGVYYPNIKIDKDKAIPVRFTNLEKAWLKNMLEHKDITNILRSSTVEKLNNAICDVDVPIISELVDITNQSKAYSVKRTEEFEENFMKLLKAISEEKSVRYTGRDKYGNRYFDKSAFPIRLEYSLKDERFRVSMYSIDENRFVMSDIFSMSDIKIDENSSSNIKREDILKKLQSQKYSKEPIIMEVIDEKFAMERCFMSFSELERYSRCISKDKYELKLFYYPFEEEEIIRKILALGPYVKVLEPEKIKNEIIRRIRVALDINGFNVCRKDDNKMIEIKGKYNTAKVYTSKLEPEVVAQIVELCNQDFCKDSKIVIMPDTHAGKGCVIGFTADLGDKVIPNIVGVDIGCGMTTIELGKINIDLEKLDEIIRKYVPSGMSVHEGRSVKFNELKELYCYRDLKNTKRIEKSIGTLGGGNHFIELNKDDEDNIYLVIHSGSRNLGKQVAEIYQNIAIDLCSGKEDYFEKKDKLIEEYKRQGKRKLIEDKLKELKKEYDDMKPSYPKELCFLTGKYREKYLNDMNICQEYAALNRETMADIILKKLMGKSLKEFSYFNTVHNYINFKDNIIRKGSISAYKGEKLLIPINMRDGSVLGFGKGNADWNYSAPHGAGRLMSRNRAKAELSLEEFKKSMEGIYTTSVNYSTLDEAPMAYKPIEEIIENIKDSVEIYKILKPIYNFKSSN</sequence>
<feature type="binding site" evidence="11">
    <location>
        <position position="629"/>
    </location>
    <ligand>
        <name>Mn(2+)</name>
        <dbReference type="ChEBI" id="CHEBI:29035"/>
        <label>2</label>
    </ligand>
</feature>
<dbReference type="GO" id="GO:0003909">
    <property type="term" value="F:DNA ligase activity"/>
    <property type="evidence" value="ECO:0007669"/>
    <property type="project" value="TreeGrafter"/>
</dbReference>
<comment type="cofactor">
    <cofactor evidence="11">
        <name>Mn(2+)</name>
        <dbReference type="ChEBI" id="CHEBI:29035"/>
    </cofactor>
    <text evidence="11">Binds 2 manganese ions per subunit.</text>
</comment>
<keyword evidence="6 10" id="KW-0342">GTP-binding</keyword>
<keyword evidence="2" id="KW-0436">Ligase</keyword>
<evidence type="ECO:0000256" key="7">
    <source>
        <dbReference type="ARBA" id="ARBA00023211"/>
    </source>
</evidence>
<keyword evidence="5" id="KW-0692">RNA repair</keyword>